<dbReference type="GO" id="GO:0003700">
    <property type="term" value="F:DNA-binding transcription factor activity"/>
    <property type="evidence" value="ECO:0007669"/>
    <property type="project" value="InterPro"/>
</dbReference>
<dbReference type="InterPro" id="IPR047057">
    <property type="entry name" value="MerR_fam"/>
</dbReference>
<dbReference type="CDD" id="cd04785">
    <property type="entry name" value="HTH_CadR-PbrR-like"/>
    <property type="match status" value="1"/>
</dbReference>
<evidence type="ECO:0000313" key="7">
    <source>
        <dbReference type="Proteomes" id="UP000619295"/>
    </source>
</evidence>
<keyword evidence="3" id="KW-0238">DNA-binding</keyword>
<keyword evidence="7" id="KW-1185">Reference proteome</keyword>
<reference evidence="6" key="1">
    <citation type="submission" date="2020-09" db="EMBL/GenBank/DDBJ databases">
        <title>Bosea spartocytisi sp. nov. a root nodule endophyte of Spartocytisus supranubius in the high mountain ecosystem fo the Teide National Park (Canary Islands, Spain).</title>
        <authorList>
            <person name="Pulido-Suarez L."/>
            <person name="Peix A."/>
            <person name="Igual J.M."/>
            <person name="Socas-Perez N."/>
            <person name="Velazquez E."/>
            <person name="Flores-Felix J.D."/>
            <person name="Leon-Barrios M."/>
        </authorList>
    </citation>
    <scope>NUCLEOTIDE SEQUENCE</scope>
    <source>
        <strain evidence="6">SSUT16</strain>
    </source>
</reference>
<dbReference type="AlphaFoldDB" id="A0A927I116"/>
<dbReference type="EMBL" id="JACXWY010000005">
    <property type="protein sequence ID" value="MBD3845983.1"/>
    <property type="molecule type" value="Genomic_DNA"/>
</dbReference>
<evidence type="ECO:0000256" key="3">
    <source>
        <dbReference type="ARBA" id="ARBA00023125"/>
    </source>
</evidence>
<feature type="domain" description="HTH merR-type" evidence="5">
    <location>
        <begin position="10"/>
        <end position="79"/>
    </location>
</feature>
<gene>
    <name evidence="6" type="ORF">IED13_09765</name>
</gene>
<organism evidence="6 7">
    <name type="scientific">Bosea spartocytisi</name>
    <dbReference type="NCBI Taxonomy" id="2773451"/>
    <lineage>
        <taxon>Bacteria</taxon>
        <taxon>Pseudomonadati</taxon>
        <taxon>Pseudomonadota</taxon>
        <taxon>Alphaproteobacteria</taxon>
        <taxon>Hyphomicrobiales</taxon>
        <taxon>Boseaceae</taxon>
        <taxon>Bosea</taxon>
    </lineage>
</organism>
<dbReference type="Gene3D" id="1.10.1660.10">
    <property type="match status" value="1"/>
</dbReference>
<keyword evidence="4" id="KW-0804">Transcription</keyword>
<evidence type="ECO:0000256" key="4">
    <source>
        <dbReference type="ARBA" id="ARBA00023163"/>
    </source>
</evidence>
<dbReference type="RefSeq" id="WP_185748038.1">
    <property type="nucleotide sequence ID" value="NZ_JACXWY010000005.1"/>
</dbReference>
<dbReference type="PANTHER" id="PTHR30204">
    <property type="entry name" value="REDOX-CYCLING DRUG-SENSING TRANSCRIPTIONAL ACTIVATOR SOXR"/>
    <property type="match status" value="1"/>
</dbReference>
<accession>A0A927I116</accession>
<dbReference type="GO" id="GO:0003677">
    <property type="term" value="F:DNA binding"/>
    <property type="evidence" value="ECO:0007669"/>
    <property type="project" value="UniProtKB-KW"/>
</dbReference>
<dbReference type="PROSITE" id="PS50937">
    <property type="entry name" value="HTH_MERR_2"/>
    <property type="match status" value="1"/>
</dbReference>
<dbReference type="PRINTS" id="PR00040">
    <property type="entry name" value="HTHMERR"/>
</dbReference>
<dbReference type="Proteomes" id="UP000619295">
    <property type="component" value="Unassembled WGS sequence"/>
</dbReference>
<proteinExistence type="predicted"/>
<keyword evidence="1" id="KW-0678">Repressor</keyword>
<dbReference type="SUPFAM" id="SSF46955">
    <property type="entry name" value="Putative DNA-binding domain"/>
    <property type="match status" value="1"/>
</dbReference>
<dbReference type="InterPro" id="IPR000551">
    <property type="entry name" value="MerR-type_HTH_dom"/>
</dbReference>
<evidence type="ECO:0000256" key="2">
    <source>
        <dbReference type="ARBA" id="ARBA00023015"/>
    </source>
</evidence>
<keyword evidence="2" id="KW-0805">Transcription regulation</keyword>
<comment type="caution">
    <text evidence="6">The sequence shown here is derived from an EMBL/GenBank/DDBJ whole genome shotgun (WGS) entry which is preliminary data.</text>
</comment>
<sequence>MVATARLERVMPIGALAERTGVKVETIRYYEQVGLLPPPERSEGNQRRYGRRHAERLAFIKHARDLGFAVDNIRTLLRLSDTPGMACDEAHAISAGHLEEVRDKIARLRSLEKELERIATTCSGGVAACDCAIIEALADHGQCDHARH</sequence>
<dbReference type="PANTHER" id="PTHR30204:SF69">
    <property type="entry name" value="MERR-FAMILY TRANSCRIPTIONAL REGULATOR"/>
    <property type="match status" value="1"/>
</dbReference>
<evidence type="ECO:0000259" key="5">
    <source>
        <dbReference type="PROSITE" id="PS50937"/>
    </source>
</evidence>
<evidence type="ECO:0000256" key="1">
    <source>
        <dbReference type="ARBA" id="ARBA00022491"/>
    </source>
</evidence>
<dbReference type="Pfam" id="PF13411">
    <property type="entry name" value="MerR_1"/>
    <property type="match status" value="1"/>
</dbReference>
<dbReference type="InterPro" id="IPR009061">
    <property type="entry name" value="DNA-bd_dom_put_sf"/>
</dbReference>
<dbReference type="SMART" id="SM00422">
    <property type="entry name" value="HTH_MERR"/>
    <property type="match status" value="1"/>
</dbReference>
<name>A0A927I116_9HYPH</name>
<evidence type="ECO:0000313" key="6">
    <source>
        <dbReference type="EMBL" id="MBD3845983.1"/>
    </source>
</evidence>
<dbReference type="PROSITE" id="PS00552">
    <property type="entry name" value="HTH_MERR_1"/>
    <property type="match status" value="1"/>
</dbReference>
<protein>
    <submittedName>
        <fullName evidence="6">Helix-turn-helix domain-containing protein</fullName>
    </submittedName>
</protein>